<feature type="chain" id="PRO_5044005654" evidence="7">
    <location>
        <begin position="20"/>
        <end position="1591"/>
    </location>
</feature>
<dbReference type="PROSITE" id="PS50268">
    <property type="entry name" value="CADHERIN_2"/>
    <property type="match status" value="1"/>
</dbReference>
<feature type="transmembrane region" description="Helical" evidence="6">
    <location>
        <begin position="705"/>
        <end position="729"/>
    </location>
</feature>
<feature type="region of interest" description="Disordered" evidence="5">
    <location>
        <begin position="1549"/>
        <end position="1591"/>
    </location>
</feature>
<dbReference type="Gene3D" id="2.60.40.60">
    <property type="entry name" value="Cadherins"/>
    <property type="match status" value="1"/>
</dbReference>
<dbReference type="GO" id="GO:0042054">
    <property type="term" value="F:histone methyltransferase activity"/>
    <property type="evidence" value="ECO:0000318"/>
    <property type="project" value="GO_Central"/>
</dbReference>
<evidence type="ECO:0000256" key="5">
    <source>
        <dbReference type="SAM" id="MobiDB-lite"/>
    </source>
</evidence>
<dbReference type="PROSITE" id="PS01186">
    <property type="entry name" value="EGF_2"/>
    <property type="match status" value="1"/>
</dbReference>
<dbReference type="InterPro" id="IPR002126">
    <property type="entry name" value="Cadherin-like_dom"/>
</dbReference>
<dbReference type="GO" id="GO:0003690">
    <property type="term" value="F:double-stranded DNA binding"/>
    <property type="evidence" value="ECO:0000318"/>
    <property type="project" value="GO_Central"/>
</dbReference>
<evidence type="ECO:0000256" key="2">
    <source>
        <dbReference type="ARBA" id="ARBA00022692"/>
    </source>
</evidence>
<dbReference type="Proteomes" id="UP000005239">
    <property type="component" value="Unassembled WGS sequence"/>
</dbReference>
<evidence type="ECO:0000256" key="7">
    <source>
        <dbReference type="SAM" id="SignalP"/>
    </source>
</evidence>
<dbReference type="InterPro" id="IPR015919">
    <property type="entry name" value="Cadherin-like_sf"/>
</dbReference>
<feature type="compositionally biased region" description="Basic residues" evidence="5">
    <location>
        <begin position="1566"/>
        <end position="1576"/>
    </location>
</feature>
<sequence>MRIIYSTVIISLLIVAASADYTDEFRIHEGASIGTILTASPELKRKLDRVSNCYGSLESSIQWIELKDNTNVLQTTESLNYVNLNTREQLQGLLTMLCPGNKVISLPFSVHITKMNRHSPTFKKDSLEINVPLGSPVGALLTQLEVTDHDAVIYNSQRTLSFKDTKSIGDSLFSIQNDGSINLKASIPASEAYKKIHMQVVAVDYGSPQRYKEANITIVPVTVSQVRSLRVNVASDKYQIFEWEAPEYGIPDKYRLVIRRGEHTLADEEVDAKANRAMTRVKIGKDWDVTYSVSAVSFYGETSSPQEPFKIIHGKLECVGDCTHGGLPLCFYGPLNTLQQYEDSEGRHCDCFPGYTGISCEKRESCASEKRVDTYGGLDWPETGTSILMHLGMHSTFAEKADQISSINTVSSYLAKLLNVPSFATSGPAHFDLKIAQHMTMVLDAVTRVNYTRIHERTKANVTEAKLHLLNRINTLSSRLPVPFQLASDREEKNNISFNVIHWLPATENFRQQVGESCYVQLPMIDDENVMRAVCMSNSSLVSTIDARNPLMIMNVDMPEHLVFSKITIGLKTFNNSENYTCVYYDEIERGWSNRGIRRISQRGGFVECETSHLSMFSILPESAFSSSSSMLRDLAVLLPTVTSFISIVCGVFLLFLSAIQRGPSIDYPLLVFLFLAFIIHALHLLTLLAPQLGDPFLQAPTLHLVYQFCVISVCALIMLLAQSIYSFIVQFKCNDDKPEPPLCSSFCSTLFFGIIIPGLLTSTTYFIAQQNRHELTRVITRLDWLFILNFLSPSLLFFALTIVFCLSSLKAASNCSSRASSSLSLTPASLYASTLLLLNILLLAHIILFVFRGYGDGLVAALFVVCQLAYCLVSFIFAGYLYRVRYLQMNGDELSTRTIETKSRAVLSHVDRRPEEPDCSALLQSPHNRSDDMSCSSFGVNGCKGNGNNTSSYYQSHSSSHNNQVIVRSLKSTPSPPPLMLDSPNGFSMTASLFERAPMRPIRYADYTRWRCYRQMRRIPKSVATRRRSDFVTVSLIKHENEENLSPKVVLKPPRRSEPQPQLFQTFVQPRKKAKDNVKAKAFHPSRPKYAMMVEKLNRKWKKNKYTKNPEDKQDQSIVDLKIDVEVATRSSEGCDHWDRLTREMGEREQYELDYIVCLSSRKLGEPLSDQLLIKWNGFPLPTWESKKTVSAGIEMEMSKRRKDDLDFIELRLRSILGDDTFERLFPFRYLQYEAGVGIGGYRAIYFNILRSIEWRWNYVNNRSGQPLMYIEDWTDEPQDYESLLKFDFDNYLSNSKGVDKILEQHNRQLDHKKCSGDRCATCMVQSKQGKEHSHCCGMKYSVGVDEDGNVKWENTPGDLANEIEVNIECIPECACGPKCKNKLLSNGRQSVLCIFREPGKGWGVRTVQELPICTFVSEYTGEMCMESLPESDPKWIYDFQLHFDVRDVNGKKVHNPLVISAANKGNETRFINHSCDPNMRGDTFIVERHGVWYCHIGFFTKKKIYAGEELTFDYFKEQDASALRKMFNICRCGSDNCRLKAEIKKEAVEEKDDNKEKSRDSAPKRKRRRSRKFVVKMGSVEEESQEEGE</sequence>
<dbReference type="EnsemblMetazoa" id="PPA02235.1">
    <property type="protein sequence ID" value="PPA02235.1"/>
    <property type="gene ID" value="WBGene00091789"/>
</dbReference>
<feature type="transmembrane region" description="Helical" evidence="6">
    <location>
        <begin position="831"/>
        <end position="852"/>
    </location>
</feature>
<dbReference type="PANTHER" id="PTHR45660">
    <property type="entry name" value="HISTONE-LYSINE N-METHYLTRANSFERASE SETMAR"/>
    <property type="match status" value="1"/>
</dbReference>
<feature type="transmembrane region" description="Helical" evidence="6">
    <location>
        <begin position="635"/>
        <end position="658"/>
    </location>
</feature>
<evidence type="ECO:0000313" key="9">
    <source>
        <dbReference type="Proteomes" id="UP000005239"/>
    </source>
</evidence>
<comment type="subcellular location">
    <subcellularLocation>
        <location evidence="1">Membrane</location>
    </subcellularLocation>
</comment>
<keyword evidence="3 6" id="KW-1133">Transmembrane helix</keyword>
<dbReference type="InterPro" id="IPR000742">
    <property type="entry name" value="EGF"/>
</dbReference>
<dbReference type="InterPro" id="IPR001214">
    <property type="entry name" value="SET_dom"/>
</dbReference>
<feature type="signal peptide" evidence="7">
    <location>
        <begin position="1"/>
        <end position="19"/>
    </location>
</feature>
<dbReference type="InterPro" id="IPR046341">
    <property type="entry name" value="SET_dom_sf"/>
</dbReference>
<feature type="transmembrane region" description="Helical" evidence="6">
    <location>
        <begin position="670"/>
        <end position="693"/>
    </location>
</feature>
<evidence type="ECO:0000256" key="4">
    <source>
        <dbReference type="ARBA" id="ARBA00023136"/>
    </source>
</evidence>
<feature type="transmembrane region" description="Helical" evidence="6">
    <location>
        <begin position="858"/>
        <end position="883"/>
    </location>
</feature>
<dbReference type="PROSITE" id="PS50280">
    <property type="entry name" value="SET"/>
    <property type="match status" value="1"/>
</dbReference>
<dbReference type="GO" id="GO:0007156">
    <property type="term" value="P:homophilic cell adhesion via plasma membrane adhesion molecules"/>
    <property type="evidence" value="ECO:0007669"/>
    <property type="project" value="InterPro"/>
</dbReference>
<dbReference type="GO" id="GO:0016020">
    <property type="term" value="C:membrane"/>
    <property type="evidence" value="ECO:0007669"/>
    <property type="project" value="UniProtKB-SubCell"/>
</dbReference>
<dbReference type="CDD" id="cd11304">
    <property type="entry name" value="Cadherin_repeat"/>
    <property type="match status" value="1"/>
</dbReference>
<dbReference type="InterPro" id="IPR046338">
    <property type="entry name" value="GAIN_dom_sf"/>
</dbReference>
<protein>
    <submittedName>
        <fullName evidence="8">SET domain-containing protein</fullName>
    </submittedName>
</protein>
<evidence type="ECO:0000313" key="8">
    <source>
        <dbReference type="EnsemblMetazoa" id="PPA02235.1"/>
    </source>
</evidence>
<reference evidence="9" key="1">
    <citation type="journal article" date="2008" name="Nat. Genet.">
        <title>The Pristionchus pacificus genome provides a unique perspective on nematode lifestyle and parasitism.</title>
        <authorList>
            <person name="Dieterich C."/>
            <person name="Clifton S.W."/>
            <person name="Schuster L.N."/>
            <person name="Chinwalla A."/>
            <person name="Delehaunty K."/>
            <person name="Dinkelacker I."/>
            <person name="Fulton L."/>
            <person name="Fulton R."/>
            <person name="Godfrey J."/>
            <person name="Minx P."/>
            <person name="Mitreva M."/>
            <person name="Roeseler W."/>
            <person name="Tian H."/>
            <person name="Witte H."/>
            <person name="Yang S.P."/>
            <person name="Wilson R.K."/>
            <person name="Sommer R.J."/>
        </authorList>
    </citation>
    <scope>NUCLEOTIDE SEQUENCE [LARGE SCALE GENOMIC DNA]</scope>
    <source>
        <strain evidence="9">PS312</strain>
    </source>
</reference>
<accession>A0A8R1U4T7</accession>
<dbReference type="InterPro" id="IPR051357">
    <property type="entry name" value="H3K9_HMTase_SUVAR3-9"/>
</dbReference>
<dbReference type="Gene3D" id="2.60.220.50">
    <property type="match status" value="1"/>
</dbReference>
<dbReference type="InterPro" id="IPR000203">
    <property type="entry name" value="GPS"/>
</dbReference>
<reference evidence="8" key="2">
    <citation type="submission" date="2022-06" db="UniProtKB">
        <authorList>
            <consortium name="EnsemblMetazoa"/>
        </authorList>
    </citation>
    <scope>IDENTIFICATION</scope>
    <source>
        <strain evidence="8">PS312</strain>
    </source>
</reference>
<dbReference type="SMART" id="SM00317">
    <property type="entry name" value="SET"/>
    <property type="match status" value="1"/>
</dbReference>
<gene>
    <name evidence="8" type="primary">WBGene00091789</name>
</gene>
<dbReference type="Pfam" id="PF01825">
    <property type="entry name" value="GPS"/>
    <property type="match status" value="1"/>
</dbReference>
<dbReference type="GO" id="GO:0005509">
    <property type="term" value="F:calcium ion binding"/>
    <property type="evidence" value="ECO:0007669"/>
    <property type="project" value="UniProtKB-UniRule"/>
</dbReference>
<keyword evidence="4 6" id="KW-0472">Membrane</keyword>
<keyword evidence="9" id="KW-1185">Reference proteome</keyword>
<organism evidence="8 9">
    <name type="scientific">Pristionchus pacificus</name>
    <name type="common">Parasitic nematode worm</name>
    <dbReference type="NCBI Taxonomy" id="54126"/>
    <lineage>
        <taxon>Eukaryota</taxon>
        <taxon>Metazoa</taxon>
        <taxon>Ecdysozoa</taxon>
        <taxon>Nematoda</taxon>
        <taxon>Chromadorea</taxon>
        <taxon>Rhabditida</taxon>
        <taxon>Rhabditina</taxon>
        <taxon>Diplogasteromorpha</taxon>
        <taxon>Diplogasteroidea</taxon>
        <taxon>Neodiplogasteridae</taxon>
        <taxon>Pristionchus</taxon>
    </lineage>
</organism>
<keyword evidence="2 6" id="KW-0812">Transmembrane</keyword>
<proteinExistence type="predicted"/>
<evidence type="ECO:0000256" key="3">
    <source>
        <dbReference type="ARBA" id="ARBA00022989"/>
    </source>
</evidence>
<keyword evidence="7" id="KW-0732">Signal</keyword>
<dbReference type="GO" id="GO:0009653">
    <property type="term" value="P:anatomical structure morphogenesis"/>
    <property type="evidence" value="ECO:0007669"/>
    <property type="project" value="UniProtKB-ARBA"/>
</dbReference>
<dbReference type="SUPFAM" id="SSF82199">
    <property type="entry name" value="SET domain"/>
    <property type="match status" value="1"/>
</dbReference>
<dbReference type="PANTHER" id="PTHR45660:SF13">
    <property type="entry name" value="HISTONE-LYSINE N-METHYLTRANSFERASE SETMAR"/>
    <property type="match status" value="1"/>
</dbReference>
<dbReference type="Pfam" id="PF00856">
    <property type="entry name" value="SET"/>
    <property type="match status" value="1"/>
</dbReference>
<evidence type="ECO:0000256" key="1">
    <source>
        <dbReference type="ARBA" id="ARBA00004370"/>
    </source>
</evidence>
<dbReference type="SMART" id="SM00303">
    <property type="entry name" value="GPS"/>
    <property type="match status" value="1"/>
</dbReference>
<dbReference type="SUPFAM" id="SSF49313">
    <property type="entry name" value="Cadherin-like"/>
    <property type="match status" value="1"/>
</dbReference>
<feature type="compositionally biased region" description="Basic and acidic residues" evidence="5">
    <location>
        <begin position="1549"/>
        <end position="1565"/>
    </location>
</feature>
<accession>A0A2A6C4G1</accession>
<name>A0A2A6C4G1_PRIPA</name>
<feature type="compositionally biased region" description="Acidic residues" evidence="5">
    <location>
        <begin position="1582"/>
        <end position="1591"/>
    </location>
</feature>
<dbReference type="Gene3D" id="2.170.270.10">
    <property type="entry name" value="SET domain"/>
    <property type="match status" value="1"/>
</dbReference>
<evidence type="ECO:0000256" key="6">
    <source>
        <dbReference type="SAM" id="Phobius"/>
    </source>
</evidence>
<dbReference type="PROSITE" id="PS00022">
    <property type="entry name" value="EGF_1"/>
    <property type="match status" value="1"/>
</dbReference>
<feature type="transmembrane region" description="Helical" evidence="6">
    <location>
        <begin position="785"/>
        <end position="810"/>
    </location>
</feature>